<feature type="chain" id="PRO_5016327388" description="Pectinesterase catalytic domain-containing protein" evidence="4">
    <location>
        <begin position="37"/>
        <end position="870"/>
    </location>
</feature>
<dbReference type="GO" id="GO:0009279">
    <property type="term" value="C:cell outer membrane"/>
    <property type="evidence" value="ECO:0007669"/>
    <property type="project" value="TreeGrafter"/>
</dbReference>
<keyword evidence="3" id="KW-0063">Aspartyl esterase</keyword>
<keyword evidence="8" id="KW-1185">Reference proteome</keyword>
<evidence type="ECO:0000256" key="1">
    <source>
        <dbReference type="ARBA" id="ARBA00008891"/>
    </source>
</evidence>
<evidence type="ECO:0000313" key="8">
    <source>
        <dbReference type="Proteomes" id="UP000248553"/>
    </source>
</evidence>
<accession>A0A328BDE1</accession>
<dbReference type="NCBIfam" id="TIGR04183">
    <property type="entry name" value="Por_Secre_tail"/>
    <property type="match status" value="1"/>
</dbReference>
<dbReference type="OrthoDB" id="9803616at2"/>
<feature type="domain" description="Pectinesterase catalytic" evidence="5">
    <location>
        <begin position="40"/>
        <end position="334"/>
    </location>
</feature>
<organism evidence="7 8">
    <name type="scientific">Hymenobacter edaphi</name>
    <dbReference type="NCBI Taxonomy" id="2211146"/>
    <lineage>
        <taxon>Bacteria</taxon>
        <taxon>Pseudomonadati</taxon>
        <taxon>Bacteroidota</taxon>
        <taxon>Cytophagia</taxon>
        <taxon>Cytophagales</taxon>
        <taxon>Hymenobacteraceae</taxon>
        <taxon>Hymenobacter</taxon>
    </lineage>
</organism>
<dbReference type="GO" id="GO:0030599">
    <property type="term" value="F:pectinesterase activity"/>
    <property type="evidence" value="ECO:0007669"/>
    <property type="project" value="InterPro"/>
</dbReference>
<comment type="caution">
    <text evidence="7">The sequence shown here is derived from an EMBL/GenBank/DDBJ whole genome shotgun (WGS) entry which is preliminary data.</text>
</comment>
<dbReference type="Pfam" id="PF01095">
    <property type="entry name" value="Pectinesterase"/>
    <property type="match status" value="1"/>
</dbReference>
<dbReference type="InterPro" id="IPR011050">
    <property type="entry name" value="Pectin_lyase_fold/virulence"/>
</dbReference>
<dbReference type="InterPro" id="IPR000070">
    <property type="entry name" value="Pectinesterase_cat"/>
</dbReference>
<dbReference type="Proteomes" id="UP000248553">
    <property type="component" value="Unassembled WGS sequence"/>
</dbReference>
<dbReference type="AlphaFoldDB" id="A0A328BDE1"/>
<dbReference type="InterPro" id="IPR026444">
    <property type="entry name" value="Secre_tail"/>
</dbReference>
<dbReference type="RefSeq" id="WP_111479962.1">
    <property type="nucleotide sequence ID" value="NZ_QHKM01000008.1"/>
</dbReference>
<evidence type="ECO:0000256" key="4">
    <source>
        <dbReference type="SAM" id="SignalP"/>
    </source>
</evidence>
<dbReference type="PANTHER" id="PTHR31321:SF57">
    <property type="entry name" value="PECTINESTERASE 53-RELATED"/>
    <property type="match status" value="1"/>
</dbReference>
<keyword evidence="2" id="KW-0378">Hydrolase</keyword>
<keyword evidence="4" id="KW-0732">Signal</keyword>
<gene>
    <name evidence="7" type="ORF">DLM85_20040</name>
</gene>
<dbReference type="Gene3D" id="2.160.20.10">
    <property type="entry name" value="Single-stranded right-handed beta-helix, Pectin lyase-like"/>
    <property type="match status" value="1"/>
</dbReference>
<dbReference type="SUPFAM" id="SSF51126">
    <property type="entry name" value="Pectin lyase-like"/>
    <property type="match status" value="1"/>
</dbReference>
<feature type="signal peptide" evidence="4">
    <location>
        <begin position="1"/>
        <end position="36"/>
    </location>
</feature>
<dbReference type="InterPro" id="IPR012334">
    <property type="entry name" value="Pectin_lyas_fold"/>
</dbReference>
<proteinExistence type="inferred from homology"/>
<sequence length="870" mass="91334">MPNLSALYRLRPGLLAHFGALLSLSLLLLLSLAARAQTYNAVVAKDGTGGFTTVQAAINAAPTGRTTVYTIFIKNGKYREKVTVPANKPFLQFIGESVANTILSWNDANTPSFPGNSSSFIINASDISALNITFENTYGDAPQGLAMYITGDRVAFKNCRFLGGQDTMQLNSQAGNRSYFKECYIDGVVDFIFGAGRGVFEHCIVYPRTRRDGGSGGYITAANTQPGQPYGFVFRHCIIPENRGTTTYTLGRPWQNDLGSTPTDRSHTKVVWLNTTMGNSIKPVGWQVWDAGTVTSVIQYAEYNSRDFSGNLVNISQRVPWSIQLTDADTALYTRAAVLGSWNPCTVVPNFCGHQAPDLAVSNFWAVKGTATAPSNLTWNLSWPIAGVQYQLLRSATRRGPYTPLYTTTSTVATNINFGTTDPVPAAGTSYFYYVRASKAGLATHVTDTLQISSTPTITTTGTLQAFRQGGGQPSAAQSFLVAGENLTAGLLITPPAGFEVSANGGTTWAGSGAPLTLTPSSTGGVASTTISVRLNATAVGAYAGNITLSSAGAVSQLVALAGTSQAAPLPQSVPLLWWPMTRNSQDSAAVRSARLVASAPTLRKFQLSNGSVTASIPPYSARYGQAFAPTADGGWTVAVGGPGGNLSRTYYEQFTVRGTAGSTVRLDSVLLAAYVTGSTSNTKLAVVWSRSGFAADSADVTGGRGPGGPLLSTANGGFTTPIFTTNSNSSPYRLALAGAAGVTLQAGQTLSFRVYFSCGSTTTTTRFATLKNVVVKGEAGVVSSSRAARAQVLQVYPNPAAEQLTVAHPAATGGAEIALYSLLGQRVAVVACAAGSHLTRFSVASLPRGQYLLRYSGPTGQFTTRVSKQ</sequence>
<evidence type="ECO:0000259" key="5">
    <source>
        <dbReference type="Pfam" id="PF01095"/>
    </source>
</evidence>
<protein>
    <recommendedName>
        <fullName evidence="9">Pectinesterase catalytic domain-containing protein</fullName>
    </recommendedName>
</protein>
<evidence type="ECO:0000256" key="2">
    <source>
        <dbReference type="ARBA" id="ARBA00022801"/>
    </source>
</evidence>
<dbReference type="Pfam" id="PF18962">
    <property type="entry name" value="Por_Secre_tail"/>
    <property type="match status" value="1"/>
</dbReference>
<feature type="domain" description="Secretion system C-terminal sorting" evidence="6">
    <location>
        <begin position="796"/>
        <end position="864"/>
    </location>
</feature>
<comment type="similarity">
    <text evidence="1">Belongs to the pectinesterase family.</text>
</comment>
<evidence type="ECO:0000256" key="3">
    <source>
        <dbReference type="ARBA" id="ARBA00023085"/>
    </source>
</evidence>
<evidence type="ECO:0008006" key="9">
    <source>
        <dbReference type="Google" id="ProtNLM"/>
    </source>
</evidence>
<evidence type="ECO:0000259" key="6">
    <source>
        <dbReference type="Pfam" id="PF18962"/>
    </source>
</evidence>
<dbReference type="GO" id="GO:0042545">
    <property type="term" value="P:cell wall modification"/>
    <property type="evidence" value="ECO:0007669"/>
    <property type="project" value="InterPro"/>
</dbReference>
<evidence type="ECO:0000313" key="7">
    <source>
        <dbReference type="EMBL" id="RAK63844.1"/>
    </source>
</evidence>
<dbReference type="PANTHER" id="PTHR31321">
    <property type="entry name" value="ACYL-COA THIOESTER HYDROLASE YBHC-RELATED"/>
    <property type="match status" value="1"/>
</dbReference>
<reference evidence="8" key="1">
    <citation type="submission" date="2018-05" db="EMBL/GenBank/DDBJ databases">
        <authorList>
            <person name="Nie L."/>
        </authorList>
    </citation>
    <scope>NUCLEOTIDE SEQUENCE [LARGE SCALE GENOMIC DNA]</scope>
    <source>
        <strain evidence="8">NL</strain>
    </source>
</reference>
<name>A0A328BDE1_9BACT</name>
<dbReference type="EMBL" id="QHKM01000008">
    <property type="protein sequence ID" value="RAK63844.1"/>
    <property type="molecule type" value="Genomic_DNA"/>
</dbReference>